<proteinExistence type="predicted"/>
<gene>
    <name evidence="2" type="ORF">LSO58_18430</name>
</gene>
<dbReference type="AlphaFoldDB" id="A0AA46SBA9"/>
<organism evidence="2 3">
    <name type="scientific">Acinetobacter ursingii</name>
    <dbReference type="NCBI Taxonomy" id="108980"/>
    <lineage>
        <taxon>Bacteria</taxon>
        <taxon>Pseudomonadati</taxon>
        <taxon>Pseudomonadota</taxon>
        <taxon>Gammaproteobacteria</taxon>
        <taxon>Moraxellales</taxon>
        <taxon>Moraxellaceae</taxon>
        <taxon>Acinetobacter</taxon>
    </lineage>
</organism>
<dbReference type="Proteomes" id="UP001164081">
    <property type="component" value="Plasmid pRIVM_C010761_3"/>
</dbReference>
<sequence length="131" mass="15161">MDELDQDKLLTALIQKNPNLTHINKHLADFKSEPIGTCLFMGLPIEDFESVKTRNTLIQGYLLCLLETELCNEHEYNVFMNALKYIHESKTKKEQDFASSDPYNPDNFFITEEPDPNEPSVEIETISITRH</sequence>
<evidence type="ECO:0000256" key="1">
    <source>
        <dbReference type="SAM" id="MobiDB-lite"/>
    </source>
</evidence>
<geneLocation type="plasmid" evidence="2 3">
    <name>pRIVM_C010761_3</name>
</geneLocation>
<feature type="region of interest" description="Disordered" evidence="1">
    <location>
        <begin position="94"/>
        <end position="119"/>
    </location>
</feature>
<accession>A0AA46SBA9</accession>
<dbReference type="RefSeq" id="WP_151711562.1">
    <property type="nucleotide sequence ID" value="NZ_CP089047.1"/>
</dbReference>
<dbReference type="EMBL" id="CP089047">
    <property type="protein sequence ID" value="UYF77413.1"/>
    <property type="molecule type" value="Genomic_DNA"/>
</dbReference>
<protein>
    <submittedName>
        <fullName evidence="2">Uncharacterized protein</fullName>
    </submittedName>
</protein>
<evidence type="ECO:0000313" key="2">
    <source>
        <dbReference type="EMBL" id="UYF77413.1"/>
    </source>
</evidence>
<evidence type="ECO:0000313" key="3">
    <source>
        <dbReference type="Proteomes" id="UP001164081"/>
    </source>
</evidence>
<reference evidence="2" key="1">
    <citation type="journal article" date="2022" name="J Glob Antimicrob Resist">
        <title>Comparative analysis of IMP-4- and OXA-58-containing plasmids of three carbapenemase-producing Acinetobacter ursingii strains in the Netherlands.</title>
        <authorList>
            <person name="Hendrickx A.P.A."/>
            <person name="Schade R.P."/>
            <person name="Landman F."/>
            <person name="Bosch T."/>
            <person name="Schouls L.M."/>
            <person name="van Dijk K."/>
        </authorList>
    </citation>
    <scope>NUCLEOTIDE SEQUENCE</scope>
    <source>
        <strain evidence="2">RIVM_C010761</strain>
    </source>
</reference>
<keyword evidence="2" id="KW-0614">Plasmid</keyword>
<name>A0AA46SBA9_9GAMM</name>